<dbReference type="EMBL" id="AP025730">
    <property type="protein sequence ID" value="BDI08056.1"/>
    <property type="molecule type" value="Genomic_DNA"/>
</dbReference>
<evidence type="ECO:0000256" key="1">
    <source>
        <dbReference type="SAM" id="Phobius"/>
    </source>
</evidence>
<keyword evidence="1" id="KW-1133">Transmembrane helix</keyword>
<evidence type="ECO:0000313" key="2">
    <source>
        <dbReference type="EMBL" id="BDI08056.1"/>
    </source>
</evidence>
<name>A0ABM7YTS0_9BURK</name>
<sequence length="184" mass="19739">MARPTRERRKPYPRGNQRGGALIVVIAVVLAIAITTLGAFGLARSQYQLAGNLQFLEQAFNQAEGAAASAENWLSVPGNAHSAGFDTYDPSGSPGMYPTGQLRQLGLDPKTMSWNSGNSLASGDGRYLIERMAQDRKLPGTSLQIGQRRSSGCASVDVFRVVARSNAIRGASRTIETTYVTPYC</sequence>
<dbReference type="RefSeq" id="WP_251971192.1">
    <property type="nucleotide sequence ID" value="NZ_AP025730.1"/>
</dbReference>
<accession>A0ABM7YTS0</accession>
<keyword evidence="3" id="KW-1185">Reference proteome</keyword>
<dbReference type="Proteomes" id="UP001057498">
    <property type="component" value="Chromosome"/>
</dbReference>
<organism evidence="2 3">
    <name type="scientific">Sphaerotilus microaerophilus</name>
    <dbReference type="NCBI Taxonomy" id="2914710"/>
    <lineage>
        <taxon>Bacteria</taxon>
        <taxon>Pseudomonadati</taxon>
        <taxon>Pseudomonadota</taxon>
        <taxon>Betaproteobacteria</taxon>
        <taxon>Burkholderiales</taxon>
        <taxon>Sphaerotilaceae</taxon>
        <taxon>Sphaerotilus</taxon>
    </lineage>
</organism>
<gene>
    <name evidence="2" type="ORF">CATMQ487_50260</name>
</gene>
<evidence type="ECO:0008006" key="4">
    <source>
        <dbReference type="Google" id="ProtNLM"/>
    </source>
</evidence>
<keyword evidence="1" id="KW-0472">Membrane</keyword>
<evidence type="ECO:0000313" key="3">
    <source>
        <dbReference type="Proteomes" id="UP001057498"/>
    </source>
</evidence>
<reference evidence="2" key="1">
    <citation type="submission" date="2022-04" db="EMBL/GenBank/DDBJ databases">
        <title>Whole genome sequence of Sphaerotilus sp. FB-5.</title>
        <authorList>
            <person name="Takeda M."/>
            <person name="Narihara S."/>
            <person name="Akimoto M."/>
            <person name="Akimoto R."/>
            <person name="Nishiyashiki S."/>
            <person name="Murakami T."/>
        </authorList>
    </citation>
    <scope>NUCLEOTIDE SEQUENCE</scope>
    <source>
        <strain evidence="2">FB-5</strain>
    </source>
</reference>
<protein>
    <recommendedName>
        <fullName evidence="4">Type 4 fimbrial biogenesis protein PilX N-terminal domain-containing protein</fullName>
    </recommendedName>
</protein>
<proteinExistence type="predicted"/>
<keyword evidence="1" id="KW-0812">Transmembrane</keyword>
<feature type="transmembrane region" description="Helical" evidence="1">
    <location>
        <begin position="21"/>
        <end position="43"/>
    </location>
</feature>